<keyword evidence="4" id="KW-1185">Reference proteome</keyword>
<name>A0ABP9F305_9ACTN</name>
<dbReference type="Proteomes" id="UP001501521">
    <property type="component" value="Unassembled WGS sequence"/>
</dbReference>
<evidence type="ECO:0000313" key="3">
    <source>
        <dbReference type="EMBL" id="GAA4892629.1"/>
    </source>
</evidence>
<proteinExistence type="predicted"/>
<keyword evidence="2" id="KW-0732">Signal</keyword>
<reference evidence="4" key="1">
    <citation type="journal article" date="2019" name="Int. J. Syst. Evol. Microbiol.">
        <title>The Global Catalogue of Microorganisms (GCM) 10K type strain sequencing project: providing services to taxonomists for standard genome sequencing and annotation.</title>
        <authorList>
            <consortium name="The Broad Institute Genomics Platform"/>
            <consortium name="The Broad Institute Genome Sequencing Center for Infectious Disease"/>
            <person name="Wu L."/>
            <person name="Ma J."/>
        </authorList>
    </citation>
    <scope>NUCLEOTIDE SEQUENCE [LARGE SCALE GENOMIC DNA]</scope>
    <source>
        <strain evidence="4">JCM 19125</strain>
    </source>
</reference>
<sequence>MLRRTALTRLAVPTAAVMTIGLAIPALHAAAAPSPAEECVQAGNVWIHVEYDETVTGACATEFASAQEALHTTGLTEDDGWVTTIDGRLSVDKEWWSVYFLSPNEDGTYPAAWEFAQVGVAELELFPGEVLAMKLQADYEVDAVAPAVNPVDGVVLGEPEPSVSPSPSPSVSPSPSASPSPVVTAEPSVSSTPTAEVTVSVSATAAPARPGLPKTGN</sequence>
<feature type="compositionally biased region" description="Pro residues" evidence="1">
    <location>
        <begin position="162"/>
        <end position="178"/>
    </location>
</feature>
<accession>A0ABP9F305</accession>
<feature type="compositionally biased region" description="Low complexity" evidence="1">
    <location>
        <begin position="179"/>
        <end position="209"/>
    </location>
</feature>
<feature type="chain" id="PRO_5045393140" evidence="2">
    <location>
        <begin position="30"/>
        <end position="217"/>
    </location>
</feature>
<protein>
    <submittedName>
        <fullName evidence="3">Uncharacterized protein</fullName>
    </submittedName>
</protein>
<evidence type="ECO:0000256" key="2">
    <source>
        <dbReference type="SAM" id="SignalP"/>
    </source>
</evidence>
<gene>
    <name evidence="3" type="ORF">GCM10025789_07150</name>
</gene>
<comment type="caution">
    <text evidence="3">The sequence shown here is derived from an EMBL/GenBank/DDBJ whole genome shotgun (WGS) entry which is preliminary data.</text>
</comment>
<organism evidence="3 4">
    <name type="scientific">Tessaracoccus lubricantis</name>
    <dbReference type="NCBI Taxonomy" id="545543"/>
    <lineage>
        <taxon>Bacteria</taxon>
        <taxon>Bacillati</taxon>
        <taxon>Actinomycetota</taxon>
        <taxon>Actinomycetes</taxon>
        <taxon>Propionibacteriales</taxon>
        <taxon>Propionibacteriaceae</taxon>
        <taxon>Tessaracoccus</taxon>
    </lineage>
</organism>
<evidence type="ECO:0000313" key="4">
    <source>
        <dbReference type="Proteomes" id="UP001501521"/>
    </source>
</evidence>
<dbReference type="EMBL" id="BAABLV010000012">
    <property type="protein sequence ID" value="GAA4892629.1"/>
    <property type="molecule type" value="Genomic_DNA"/>
</dbReference>
<evidence type="ECO:0000256" key="1">
    <source>
        <dbReference type="SAM" id="MobiDB-lite"/>
    </source>
</evidence>
<dbReference type="RefSeq" id="WP_345579105.1">
    <property type="nucleotide sequence ID" value="NZ_BAABLV010000012.1"/>
</dbReference>
<feature type="region of interest" description="Disordered" evidence="1">
    <location>
        <begin position="155"/>
        <end position="217"/>
    </location>
</feature>
<feature type="signal peptide" evidence="2">
    <location>
        <begin position="1"/>
        <end position="29"/>
    </location>
</feature>